<dbReference type="Pfam" id="PF00528">
    <property type="entry name" value="BPD_transp_1"/>
    <property type="match status" value="1"/>
</dbReference>
<evidence type="ECO:0000256" key="6">
    <source>
        <dbReference type="ARBA" id="ARBA00023136"/>
    </source>
</evidence>
<gene>
    <name evidence="9" type="ORF">D0466_04350</name>
</gene>
<reference evidence="9 10" key="1">
    <citation type="submission" date="2018-08" db="EMBL/GenBank/DDBJ databases">
        <title>Bacillus chawlae sp. nov., Bacillus glennii sp. nov., and Bacillus saganii sp. nov. Isolated from the Vehicle Assembly Building at Kennedy Space Center where the Viking Spacecraft were Assembled.</title>
        <authorList>
            <person name="Seuylemezian A."/>
            <person name="Vaishampayan P."/>
        </authorList>
    </citation>
    <scope>NUCLEOTIDE SEQUENCE [LARGE SCALE GENOMIC DNA]</scope>
    <source>
        <strain evidence="9 10">V44-8</strain>
    </source>
</reference>
<sequence length="291" mass="31641">MNISTETAEVTPALRNDKRFRFTRLFKHNVSLTTGLILLIFLVLVAILGPLLTQHSPYETSPGDQYMAPSLAHLFGTDEFGRDIITRVIHAARLDLFIAVSVTALAFVVGSIVGSFAGFYGGWVDMVISRLVDVLLSFPAFILAMGVTAMLGNNLQNVIIALSVAYMPYFIRLTRAEMLKLRNAEFADAARCMGTSKVKIMLVHLLPNAIGPAVAQCTLTMGWAILDAAGLSFLGLGIQAPTAEWGVMIGNGVRDIFSGEWWTAFFPGIAVIVTVMTFNLIAIGVRQLKED</sequence>
<dbReference type="SUPFAM" id="SSF161098">
    <property type="entry name" value="MetI-like"/>
    <property type="match status" value="1"/>
</dbReference>
<keyword evidence="10" id="KW-1185">Reference proteome</keyword>
<dbReference type="AlphaFoldDB" id="A0A372LHR0"/>
<dbReference type="InterPro" id="IPR025966">
    <property type="entry name" value="OppC_N"/>
</dbReference>
<feature type="transmembrane region" description="Helical" evidence="7">
    <location>
        <begin position="157"/>
        <end position="174"/>
    </location>
</feature>
<proteinExistence type="inferred from homology"/>
<feature type="transmembrane region" description="Helical" evidence="7">
    <location>
        <begin position="96"/>
        <end position="119"/>
    </location>
</feature>
<evidence type="ECO:0000256" key="2">
    <source>
        <dbReference type="ARBA" id="ARBA00022448"/>
    </source>
</evidence>
<evidence type="ECO:0000313" key="10">
    <source>
        <dbReference type="Proteomes" id="UP000262939"/>
    </source>
</evidence>
<dbReference type="CDD" id="cd06261">
    <property type="entry name" value="TM_PBP2"/>
    <property type="match status" value="1"/>
</dbReference>
<accession>A0A372LHR0</accession>
<evidence type="ECO:0000256" key="7">
    <source>
        <dbReference type="RuleBase" id="RU363032"/>
    </source>
</evidence>
<keyword evidence="4 7" id="KW-0812">Transmembrane</keyword>
<evidence type="ECO:0000256" key="3">
    <source>
        <dbReference type="ARBA" id="ARBA00022475"/>
    </source>
</evidence>
<protein>
    <submittedName>
        <fullName evidence="9">ABC transporter permease</fullName>
    </submittedName>
</protein>
<dbReference type="RefSeq" id="WP_117321322.1">
    <property type="nucleotide sequence ID" value="NZ_QVTD01000003.1"/>
</dbReference>
<dbReference type="OrthoDB" id="9797472at2"/>
<dbReference type="PANTHER" id="PTHR43386">
    <property type="entry name" value="OLIGOPEPTIDE TRANSPORT SYSTEM PERMEASE PROTEIN APPC"/>
    <property type="match status" value="1"/>
</dbReference>
<dbReference type="PROSITE" id="PS50928">
    <property type="entry name" value="ABC_TM1"/>
    <property type="match status" value="1"/>
</dbReference>
<feature type="transmembrane region" description="Helical" evidence="7">
    <location>
        <begin position="29"/>
        <end position="52"/>
    </location>
</feature>
<evidence type="ECO:0000256" key="4">
    <source>
        <dbReference type="ARBA" id="ARBA00022692"/>
    </source>
</evidence>
<comment type="caution">
    <text evidence="9">The sequence shown here is derived from an EMBL/GenBank/DDBJ whole genome shotgun (WGS) entry which is preliminary data.</text>
</comment>
<comment type="subcellular location">
    <subcellularLocation>
        <location evidence="1 7">Cell membrane</location>
        <topology evidence="1 7">Multi-pass membrane protein</topology>
    </subcellularLocation>
</comment>
<dbReference type="PANTHER" id="PTHR43386:SF1">
    <property type="entry name" value="D,D-DIPEPTIDE TRANSPORT SYSTEM PERMEASE PROTEIN DDPC-RELATED"/>
    <property type="match status" value="1"/>
</dbReference>
<name>A0A372LHR0_9BACI</name>
<feature type="domain" description="ABC transmembrane type-1" evidence="8">
    <location>
        <begin position="92"/>
        <end position="282"/>
    </location>
</feature>
<dbReference type="GO" id="GO:0055085">
    <property type="term" value="P:transmembrane transport"/>
    <property type="evidence" value="ECO:0007669"/>
    <property type="project" value="InterPro"/>
</dbReference>
<dbReference type="GO" id="GO:0005886">
    <property type="term" value="C:plasma membrane"/>
    <property type="evidence" value="ECO:0007669"/>
    <property type="project" value="UniProtKB-SubCell"/>
</dbReference>
<organism evidence="9 10">
    <name type="scientific">Peribacillus glennii</name>
    <dbReference type="NCBI Taxonomy" id="2303991"/>
    <lineage>
        <taxon>Bacteria</taxon>
        <taxon>Bacillati</taxon>
        <taxon>Bacillota</taxon>
        <taxon>Bacilli</taxon>
        <taxon>Bacillales</taxon>
        <taxon>Bacillaceae</taxon>
        <taxon>Peribacillus</taxon>
    </lineage>
</organism>
<evidence type="ECO:0000313" key="9">
    <source>
        <dbReference type="EMBL" id="RFU65146.1"/>
    </source>
</evidence>
<dbReference type="Proteomes" id="UP000262939">
    <property type="component" value="Unassembled WGS sequence"/>
</dbReference>
<dbReference type="Pfam" id="PF12911">
    <property type="entry name" value="OppC_N"/>
    <property type="match status" value="1"/>
</dbReference>
<keyword evidence="3" id="KW-1003">Cell membrane</keyword>
<evidence type="ECO:0000256" key="1">
    <source>
        <dbReference type="ARBA" id="ARBA00004651"/>
    </source>
</evidence>
<feature type="transmembrane region" description="Helical" evidence="7">
    <location>
        <begin position="261"/>
        <end position="285"/>
    </location>
</feature>
<evidence type="ECO:0000259" key="8">
    <source>
        <dbReference type="PROSITE" id="PS50928"/>
    </source>
</evidence>
<feature type="transmembrane region" description="Helical" evidence="7">
    <location>
        <begin position="131"/>
        <end position="151"/>
    </location>
</feature>
<dbReference type="EMBL" id="QVTD01000003">
    <property type="protein sequence ID" value="RFU65146.1"/>
    <property type="molecule type" value="Genomic_DNA"/>
</dbReference>
<dbReference type="InterPro" id="IPR035906">
    <property type="entry name" value="MetI-like_sf"/>
</dbReference>
<evidence type="ECO:0000256" key="5">
    <source>
        <dbReference type="ARBA" id="ARBA00022989"/>
    </source>
</evidence>
<keyword evidence="2 7" id="KW-0813">Transport</keyword>
<keyword evidence="5 7" id="KW-1133">Transmembrane helix</keyword>
<feature type="transmembrane region" description="Helical" evidence="7">
    <location>
        <begin position="205"/>
        <end position="226"/>
    </location>
</feature>
<keyword evidence="6 7" id="KW-0472">Membrane</keyword>
<dbReference type="InterPro" id="IPR000515">
    <property type="entry name" value="MetI-like"/>
</dbReference>
<dbReference type="InterPro" id="IPR050366">
    <property type="entry name" value="BP-dependent_transpt_permease"/>
</dbReference>
<comment type="similarity">
    <text evidence="7">Belongs to the binding-protein-dependent transport system permease family.</text>
</comment>
<dbReference type="Gene3D" id="1.10.3720.10">
    <property type="entry name" value="MetI-like"/>
    <property type="match status" value="1"/>
</dbReference>